<comment type="caution">
    <text evidence="1">The sequence shown here is derived from an EMBL/GenBank/DDBJ whole genome shotgun (WGS) entry which is preliminary data.</text>
</comment>
<protein>
    <submittedName>
        <fullName evidence="1">Uncharacterized protein</fullName>
    </submittedName>
</protein>
<name>X1EZE9_9ZZZZ</name>
<dbReference type="SUPFAM" id="SSF51161">
    <property type="entry name" value="Trimeric LpxA-like enzymes"/>
    <property type="match status" value="1"/>
</dbReference>
<reference evidence="1" key="1">
    <citation type="journal article" date="2014" name="Front. Microbiol.">
        <title>High frequency of phylogenetically diverse reductive dehalogenase-homologous genes in deep subseafloor sedimentary metagenomes.</title>
        <authorList>
            <person name="Kawai M."/>
            <person name="Futagami T."/>
            <person name="Toyoda A."/>
            <person name="Takaki Y."/>
            <person name="Nishi S."/>
            <person name="Hori S."/>
            <person name="Arai W."/>
            <person name="Tsubouchi T."/>
            <person name="Morono Y."/>
            <person name="Uchiyama I."/>
            <person name="Ito T."/>
            <person name="Fujiyama A."/>
            <person name="Inagaki F."/>
            <person name="Takami H."/>
        </authorList>
    </citation>
    <scope>NUCLEOTIDE SEQUENCE</scope>
    <source>
        <strain evidence="1">Expedition CK06-06</strain>
    </source>
</reference>
<accession>X1EZE9</accession>
<proteinExistence type="predicted"/>
<dbReference type="InterPro" id="IPR011004">
    <property type="entry name" value="Trimer_LpxA-like_sf"/>
</dbReference>
<gene>
    <name evidence="1" type="ORF">S01H4_54542</name>
</gene>
<organism evidence="1">
    <name type="scientific">marine sediment metagenome</name>
    <dbReference type="NCBI Taxonomy" id="412755"/>
    <lineage>
        <taxon>unclassified sequences</taxon>
        <taxon>metagenomes</taxon>
        <taxon>ecological metagenomes</taxon>
    </lineage>
</organism>
<evidence type="ECO:0000313" key="1">
    <source>
        <dbReference type="EMBL" id="GAH13948.1"/>
    </source>
</evidence>
<dbReference type="EMBL" id="BART01031398">
    <property type="protein sequence ID" value="GAH13948.1"/>
    <property type="molecule type" value="Genomic_DNA"/>
</dbReference>
<sequence>AAGSVITKSVGPYTLVAGNPAKEIEPSQECKDVYGL</sequence>
<dbReference type="AlphaFoldDB" id="X1EZE9"/>
<dbReference type="Gene3D" id="2.160.10.10">
    <property type="entry name" value="Hexapeptide repeat proteins"/>
    <property type="match status" value="1"/>
</dbReference>
<feature type="non-terminal residue" evidence="1">
    <location>
        <position position="1"/>
    </location>
</feature>